<protein>
    <recommendedName>
        <fullName evidence="1">UPF0237 protein KKC1_17480</fullName>
    </recommendedName>
</protein>
<feature type="domain" description="ACT" evidence="2">
    <location>
        <begin position="6"/>
        <end position="80"/>
    </location>
</feature>
<organism evidence="3 4">
    <name type="scientific">Calderihabitans maritimus</name>
    <dbReference type="NCBI Taxonomy" id="1246530"/>
    <lineage>
        <taxon>Bacteria</taxon>
        <taxon>Bacillati</taxon>
        <taxon>Bacillota</taxon>
        <taxon>Clostridia</taxon>
        <taxon>Neomoorellales</taxon>
        <taxon>Calderihabitantaceae</taxon>
        <taxon>Calderihabitans</taxon>
    </lineage>
</organism>
<dbReference type="FunFam" id="3.30.70.260:FF:000032">
    <property type="entry name" value="UPF0237 protein SP_0238"/>
    <property type="match status" value="1"/>
</dbReference>
<gene>
    <name evidence="3" type="ORF">KKC1_17480</name>
</gene>
<dbReference type="InterPro" id="IPR050990">
    <property type="entry name" value="UPF0237/GcvR_regulator"/>
</dbReference>
<dbReference type="InterPro" id="IPR045865">
    <property type="entry name" value="ACT-like_dom_sf"/>
</dbReference>
<evidence type="ECO:0000259" key="2">
    <source>
        <dbReference type="PROSITE" id="PS51671"/>
    </source>
</evidence>
<dbReference type="OrthoDB" id="9803078at2"/>
<accession>A0A1Z5HTC2</accession>
<dbReference type="AlphaFoldDB" id="A0A1Z5HTC2"/>
<dbReference type="HAMAP" id="MF_01054">
    <property type="entry name" value="UPF0237"/>
    <property type="match status" value="1"/>
</dbReference>
<reference evidence="4" key="1">
    <citation type="journal article" date="2017" name="Appl. Environ. Microbiol.">
        <title>Genomic analysis of Calderihabitans maritimus KKC1, a thermophilic hydrogenogenic carboxydotrophic bacterium isolated from marine sediment.</title>
        <authorList>
            <person name="Omae K."/>
            <person name="Yoneda Y."/>
            <person name="Fukuyama Y."/>
            <person name="Yoshida T."/>
            <person name="Sako Y."/>
        </authorList>
    </citation>
    <scope>NUCLEOTIDE SEQUENCE [LARGE SCALE GENOMIC DNA]</scope>
    <source>
        <strain evidence="4">KKC1</strain>
    </source>
</reference>
<dbReference type="InterPro" id="IPR022986">
    <property type="entry name" value="UPF0237_ACT"/>
</dbReference>
<comment type="caution">
    <text evidence="3">The sequence shown here is derived from an EMBL/GenBank/DDBJ whole genome shotgun (WGS) entry which is preliminary data.</text>
</comment>
<proteinExistence type="inferred from homology"/>
<evidence type="ECO:0000256" key="1">
    <source>
        <dbReference type="HAMAP-Rule" id="MF_01054"/>
    </source>
</evidence>
<evidence type="ECO:0000313" key="4">
    <source>
        <dbReference type="Proteomes" id="UP000197032"/>
    </source>
</evidence>
<comment type="similarity">
    <text evidence="1">Belongs to the UPF0237 family.</text>
</comment>
<dbReference type="PANTHER" id="PTHR34875">
    <property type="entry name" value="UPF0237 PROTEIN MJ1558"/>
    <property type="match status" value="1"/>
</dbReference>
<dbReference type="NCBIfam" id="NF001220">
    <property type="entry name" value="PRK00194.1"/>
    <property type="match status" value="1"/>
</dbReference>
<name>A0A1Z5HTC2_9FIRM</name>
<keyword evidence="4" id="KW-1185">Reference proteome</keyword>
<dbReference type="Pfam" id="PF13740">
    <property type="entry name" value="ACT_6"/>
    <property type="match status" value="1"/>
</dbReference>
<dbReference type="PANTHER" id="PTHR34875:SF6">
    <property type="entry name" value="UPF0237 PROTEIN MJ1558"/>
    <property type="match status" value="1"/>
</dbReference>
<sequence length="91" mass="10219">MSQRVIVTVFGKDKVGIIAGVTSVLAECNANILDISQTILQEFLTMIMIVDISKCRVDLATLQKRLDEKGQELGVKITAQHEEIFDFMHRI</sequence>
<dbReference type="Proteomes" id="UP000197032">
    <property type="component" value="Unassembled WGS sequence"/>
</dbReference>
<dbReference type="CDD" id="cd04872">
    <property type="entry name" value="ACT_1ZPV"/>
    <property type="match status" value="1"/>
</dbReference>
<evidence type="ECO:0000313" key="3">
    <source>
        <dbReference type="EMBL" id="GAW92597.1"/>
    </source>
</evidence>
<dbReference type="EMBL" id="BDGJ01000087">
    <property type="protein sequence ID" value="GAW92597.1"/>
    <property type="molecule type" value="Genomic_DNA"/>
</dbReference>
<dbReference type="PROSITE" id="PS51671">
    <property type="entry name" value="ACT"/>
    <property type="match status" value="1"/>
</dbReference>
<dbReference type="RefSeq" id="WP_088553907.1">
    <property type="nucleotide sequence ID" value="NZ_BDGJ01000087.1"/>
</dbReference>
<dbReference type="InterPro" id="IPR002912">
    <property type="entry name" value="ACT_dom"/>
</dbReference>
<dbReference type="SUPFAM" id="SSF55021">
    <property type="entry name" value="ACT-like"/>
    <property type="match status" value="1"/>
</dbReference>
<dbReference type="Gene3D" id="3.30.70.260">
    <property type="match status" value="1"/>
</dbReference>